<keyword evidence="4" id="KW-1185">Reference proteome</keyword>
<reference evidence="3 4" key="1">
    <citation type="submission" date="2024-03" db="EMBL/GenBank/DDBJ databases">
        <title>The Acrasis kona genome and developmental transcriptomes reveal deep origins of eukaryotic multicellular pathways.</title>
        <authorList>
            <person name="Sheikh S."/>
            <person name="Fu C.-J."/>
            <person name="Brown M.W."/>
            <person name="Baldauf S.L."/>
        </authorList>
    </citation>
    <scope>NUCLEOTIDE SEQUENCE [LARGE SCALE GENOMIC DNA]</scope>
    <source>
        <strain evidence="3 4">ATCC MYA-3509</strain>
    </source>
</reference>
<proteinExistence type="predicted"/>
<gene>
    <name evidence="3" type="ORF">AKO1_000509</name>
</gene>
<dbReference type="InterPro" id="IPR013762">
    <property type="entry name" value="Integrase-like_cat_sf"/>
</dbReference>
<dbReference type="GO" id="GO:0003677">
    <property type="term" value="F:DNA binding"/>
    <property type="evidence" value="ECO:0007669"/>
    <property type="project" value="InterPro"/>
</dbReference>
<evidence type="ECO:0000313" key="4">
    <source>
        <dbReference type="Proteomes" id="UP001431209"/>
    </source>
</evidence>
<evidence type="ECO:0000313" key="3">
    <source>
        <dbReference type="EMBL" id="KAL0491841.1"/>
    </source>
</evidence>
<dbReference type="InterPro" id="IPR011010">
    <property type="entry name" value="DNA_brk_join_enz"/>
</dbReference>
<dbReference type="SUPFAM" id="SSF56349">
    <property type="entry name" value="DNA breaking-rejoining enzymes"/>
    <property type="match status" value="1"/>
</dbReference>
<evidence type="ECO:0000259" key="2">
    <source>
        <dbReference type="PROSITE" id="PS51898"/>
    </source>
</evidence>
<dbReference type="PROSITE" id="PS51898">
    <property type="entry name" value="TYR_RECOMBINASE"/>
    <property type="match status" value="1"/>
</dbReference>
<dbReference type="PANTHER" id="PTHR34605">
    <property type="entry name" value="PHAGE_INTEGRASE DOMAIN-CONTAINING PROTEIN"/>
    <property type="match status" value="1"/>
</dbReference>
<sequence length="154" mass="17301">MARGSEIANLKVRDIRNVTYNKVTGYRVLFTTTKTREDGRSVFIDPSYNMTCPVYWLSRLLSERKKKEVSGEMLFGDIDTKSISGMLQRVAAAMKWEGNFTSHSLRIGGASEAVLQGMPRATIQLLGDWSSDAVDRYFKSSVDFGKKVTKEMGL</sequence>
<keyword evidence="1" id="KW-0233">DNA recombination</keyword>
<evidence type="ECO:0000256" key="1">
    <source>
        <dbReference type="ARBA" id="ARBA00023172"/>
    </source>
</evidence>
<dbReference type="AlphaFoldDB" id="A0AAW2ZT08"/>
<dbReference type="InterPro" id="IPR002104">
    <property type="entry name" value="Integrase_catalytic"/>
</dbReference>
<dbReference type="EMBL" id="JAOPGA020001871">
    <property type="protein sequence ID" value="KAL0491841.1"/>
    <property type="molecule type" value="Genomic_DNA"/>
</dbReference>
<protein>
    <recommendedName>
        <fullName evidence="2">Tyr recombinase domain-containing protein</fullName>
    </recommendedName>
</protein>
<name>A0AAW2ZT08_9EUKA</name>
<dbReference type="Pfam" id="PF00589">
    <property type="entry name" value="Phage_integrase"/>
    <property type="match status" value="1"/>
</dbReference>
<accession>A0AAW2ZT08</accession>
<dbReference type="GO" id="GO:0015074">
    <property type="term" value="P:DNA integration"/>
    <property type="evidence" value="ECO:0007669"/>
    <property type="project" value="InterPro"/>
</dbReference>
<organism evidence="3 4">
    <name type="scientific">Acrasis kona</name>
    <dbReference type="NCBI Taxonomy" id="1008807"/>
    <lineage>
        <taxon>Eukaryota</taxon>
        <taxon>Discoba</taxon>
        <taxon>Heterolobosea</taxon>
        <taxon>Tetramitia</taxon>
        <taxon>Eutetramitia</taxon>
        <taxon>Acrasidae</taxon>
        <taxon>Acrasis</taxon>
    </lineage>
</organism>
<dbReference type="InterPro" id="IPR052925">
    <property type="entry name" value="Phage_Integrase-like_Recomb"/>
</dbReference>
<dbReference type="Proteomes" id="UP001431209">
    <property type="component" value="Unassembled WGS sequence"/>
</dbReference>
<comment type="caution">
    <text evidence="3">The sequence shown here is derived from an EMBL/GenBank/DDBJ whole genome shotgun (WGS) entry which is preliminary data.</text>
</comment>
<dbReference type="PANTHER" id="PTHR34605:SF3">
    <property type="entry name" value="P CELL-TYPE AGGLUTINATION PROTEIN MAP4-LIKE-RELATED"/>
    <property type="match status" value="1"/>
</dbReference>
<dbReference type="Gene3D" id="1.10.443.10">
    <property type="entry name" value="Intergrase catalytic core"/>
    <property type="match status" value="1"/>
</dbReference>
<feature type="domain" description="Tyr recombinase" evidence="2">
    <location>
        <begin position="1"/>
        <end position="150"/>
    </location>
</feature>
<dbReference type="GO" id="GO:0006310">
    <property type="term" value="P:DNA recombination"/>
    <property type="evidence" value="ECO:0007669"/>
    <property type="project" value="UniProtKB-KW"/>
</dbReference>